<dbReference type="Gramene" id="PRQ38328">
    <property type="protein sequence ID" value="PRQ38328"/>
    <property type="gene ID" value="RchiOBHm_Chr4g0412631"/>
</dbReference>
<dbReference type="SMART" id="SM00256">
    <property type="entry name" value="FBOX"/>
    <property type="match status" value="1"/>
</dbReference>
<dbReference type="CDD" id="cd22157">
    <property type="entry name" value="F-box_AtFBW1-like"/>
    <property type="match status" value="1"/>
</dbReference>
<dbReference type="Gene3D" id="1.20.1280.50">
    <property type="match status" value="1"/>
</dbReference>
<dbReference type="PANTHER" id="PTHR31672:SF10">
    <property type="entry name" value="F-BOX DOMAIN-CONTAINING PROTEIN"/>
    <property type="match status" value="1"/>
</dbReference>
<comment type="caution">
    <text evidence="2">The sequence shown here is derived from an EMBL/GenBank/DDBJ whole genome shotgun (WGS) entry which is preliminary data.</text>
</comment>
<evidence type="ECO:0000313" key="2">
    <source>
        <dbReference type="EMBL" id="PRQ38328.1"/>
    </source>
</evidence>
<dbReference type="Proteomes" id="UP000238479">
    <property type="component" value="Chromosome 4"/>
</dbReference>
<dbReference type="Pfam" id="PF08268">
    <property type="entry name" value="FBA_3"/>
    <property type="match status" value="1"/>
</dbReference>
<dbReference type="EMBL" id="PDCK01000042">
    <property type="protein sequence ID" value="PRQ38328.1"/>
    <property type="molecule type" value="Genomic_DNA"/>
</dbReference>
<name>A0A2P6QVU9_ROSCH</name>
<proteinExistence type="predicted"/>
<dbReference type="SUPFAM" id="SSF81383">
    <property type="entry name" value="F-box domain"/>
    <property type="match status" value="1"/>
</dbReference>
<dbReference type="PROSITE" id="PS50181">
    <property type="entry name" value="FBOX"/>
    <property type="match status" value="1"/>
</dbReference>
<dbReference type="InterPro" id="IPR017451">
    <property type="entry name" value="F-box-assoc_interact_dom"/>
</dbReference>
<dbReference type="InterPro" id="IPR001810">
    <property type="entry name" value="F-box_dom"/>
</dbReference>
<feature type="domain" description="F-box" evidence="1">
    <location>
        <begin position="42"/>
        <end position="92"/>
    </location>
</feature>
<dbReference type="AlphaFoldDB" id="A0A2P6QVU9"/>
<dbReference type="NCBIfam" id="TIGR01640">
    <property type="entry name" value="F_box_assoc_1"/>
    <property type="match status" value="1"/>
</dbReference>
<dbReference type="InterPro" id="IPR036047">
    <property type="entry name" value="F-box-like_dom_sf"/>
</dbReference>
<dbReference type="OrthoDB" id="894159at2759"/>
<sequence length="406" mass="45340">MQISYSAVTFRAFLSPAMKKIKLKHTHQATNTDQQEEEHDNQFDIFQLPNYIILEILSRIPIKSLIQCRSVCKSWRHSLSDSHFTKSLFSQTPTCILLQNSSTINPKSPRLFLIDLDKASGRNDVVIRLPKDPNVPTRGVQVVGSCNGLLCVYDRLNCGQLYISNPIIGESLTLPAPSMEIDYQFVCGFGFCPSNEVYKVVVVTSPSEGTDHGELKVLTVGSGVWRSIGNCVYHFGYQPYGVYLNGVLHWIVQTSEGSVSICAFDVENESFRELPPPPCCLKKCVISIGVLEGWLSVFVRSGSNINVWMMKDYGVEESWTKELVVKEKSSGMIGKLFGHWTRSSSAAQVLKFTKKGQVLLLDKYKLHVYTPGKRGFVPLEIDGVPYMVEAFAHIPSFISLANALRG</sequence>
<accession>A0A2P6QVU9</accession>
<gene>
    <name evidence="2" type="ORF">RchiOBHm_Chr4g0412631</name>
</gene>
<organism evidence="2 3">
    <name type="scientific">Rosa chinensis</name>
    <name type="common">China rose</name>
    <dbReference type="NCBI Taxonomy" id="74649"/>
    <lineage>
        <taxon>Eukaryota</taxon>
        <taxon>Viridiplantae</taxon>
        <taxon>Streptophyta</taxon>
        <taxon>Embryophyta</taxon>
        <taxon>Tracheophyta</taxon>
        <taxon>Spermatophyta</taxon>
        <taxon>Magnoliopsida</taxon>
        <taxon>eudicotyledons</taxon>
        <taxon>Gunneridae</taxon>
        <taxon>Pentapetalae</taxon>
        <taxon>rosids</taxon>
        <taxon>fabids</taxon>
        <taxon>Rosales</taxon>
        <taxon>Rosaceae</taxon>
        <taxon>Rosoideae</taxon>
        <taxon>Rosoideae incertae sedis</taxon>
        <taxon>Rosa</taxon>
    </lineage>
</organism>
<dbReference type="STRING" id="74649.A0A2P6QVU9"/>
<dbReference type="InterPro" id="IPR013187">
    <property type="entry name" value="F-box-assoc_dom_typ3"/>
</dbReference>
<evidence type="ECO:0000313" key="3">
    <source>
        <dbReference type="Proteomes" id="UP000238479"/>
    </source>
</evidence>
<keyword evidence="3" id="KW-1185">Reference proteome</keyword>
<dbReference type="PANTHER" id="PTHR31672">
    <property type="entry name" value="BNACNNG10540D PROTEIN"/>
    <property type="match status" value="1"/>
</dbReference>
<dbReference type="Pfam" id="PF00646">
    <property type="entry name" value="F-box"/>
    <property type="match status" value="1"/>
</dbReference>
<evidence type="ECO:0000259" key="1">
    <source>
        <dbReference type="PROSITE" id="PS50181"/>
    </source>
</evidence>
<dbReference type="InterPro" id="IPR050796">
    <property type="entry name" value="SCF_F-box_component"/>
</dbReference>
<reference evidence="2 3" key="1">
    <citation type="journal article" date="2018" name="Nat. Genet.">
        <title>The Rosa genome provides new insights in the design of modern roses.</title>
        <authorList>
            <person name="Bendahmane M."/>
        </authorList>
    </citation>
    <scope>NUCLEOTIDE SEQUENCE [LARGE SCALE GENOMIC DNA]</scope>
    <source>
        <strain evidence="3">cv. Old Blush</strain>
    </source>
</reference>
<dbReference type="OMA" id="CLYDRIN"/>
<protein>
    <submittedName>
        <fullName evidence="2">Putative F-box domain-containing protein</fullName>
    </submittedName>
</protein>